<keyword evidence="1" id="KW-0175">Coiled coil</keyword>
<accession>A0A2P6VH70</accession>
<keyword evidence="3" id="KW-0547">Nucleotide-binding</keyword>
<evidence type="ECO:0000313" key="4">
    <source>
        <dbReference type="Proteomes" id="UP000239649"/>
    </source>
</evidence>
<keyword evidence="4" id="KW-1185">Reference proteome</keyword>
<evidence type="ECO:0000256" key="1">
    <source>
        <dbReference type="SAM" id="Coils"/>
    </source>
</evidence>
<feature type="coiled-coil region" evidence="1">
    <location>
        <begin position="134"/>
        <end position="172"/>
    </location>
</feature>
<dbReference type="EMBL" id="LHPF02000007">
    <property type="protein sequence ID" value="PSC73418.1"/>
    <property type="molecule type" value="Genomic_DNA"/>
</dbReference>
<feature type="region of interest" description="Disordered" evidence="2">
    <location>
        <begin position="195"/>
        <end position="288"/>
    </location>
</feature>
<organism evidence="3 4">
    <name type="scientific">Micractinium conductrix</name>
    <dbReference type="NCBI Taxonomy" id="554055"/>
    <lineage>
        <taxon>Eukaryota</taxon>
        <taxon>Viridiplantae</taxon>
        <taxon>Chlorophyta</taxon>
        <taxon>core chlorophytes</taxon>
        <taxon>Trebouxiophyceae</taxon>
        <taxon>Chlorellales</taxon>
        <taxon>Chlorellaceae</taxon>
        <taxon>Chlorella clade</taxon>
        <taxon>Micractinium</taxon>
    </lineage>
</organism>
<keyword evidence="3" id="KW-0067">ATP-binding</keyword>
<sequence length="288" mass="29240">MLAVAPFRGQAPVMQLTLTRPGGAAPLRRLAAAARCAASSNQDPQPLPLLPRLARGVTAAAAAALLLAGGPVAPPPAAAELATVTAQQAVDSAKPLKVQEFNKGRIWLLAVLGATSLFGTTVLLENNESWFPAISRANRAMKQAREAAEARERASEEESAQFQARLAAVQQERAADAAVDTAVLEGLSAARQRSAAAAPRLPTEPAAAEAEQPAAAGAPAAASSGAAEPAAPASSSEGAAAAPARETRKPLFEISAEQIEASSAERLAAVQQEVEKRKATAAGSSTEA</sequence>
<dbReference type="Proteomes" id="UP000239649">
    <property type="component" value="Unassembled WGS sequence"/>
</dbReference>
<dbReference type="AlphaFoldDB" id="A0A2P6VH70"/>
<evidence type="ECO:0000313" key="3">
    <source>
        <dbReference type="EMBL" id="PSC73418.1"/>
    </source>
</evidence>
<comment type="caution">
    <text evidence="3">The sequence shown here is derived from an EMBL/GenBank/DDBJ whole genome shotgun (WGS) entry which is preliminary data.</text>
</comment>
<dbReference type="OrthoDB" id="548136at2759"/>
<dbReference type="GO" id="GO:0005524">
    <property type="term" value="F:ATP binding"/>
    <property type="evidence" value="ECO:0007669"/>
    <property type="project" value="UniProtKB-KW"/>
</dbReference>
<gene>
    <name evidence="3" type="ORF">C2E20_3307</name>
</gene>
<proteinExistence type="predicted"/>
<feature type="compositionally biased region" description="Low complexity" evidence="2">
    <location>
        <begin position="195"/>
        <end position="244"/>
    </location>
</feature>
<evidence type="ECO:0000256" key="2">
    <source>
        <dbReference type="SAM" id="MobiDB-lite"/>
    </source>
</evidence>
<reference evidence="3 4" key="1">
    <citation type="journal article" date="2018" name="Plant J.">
        <title>Genome sequences of Chlorella sorokiniana UTEX 1602 and Micractinium conductrix SAG 241.80: implications to maltose excretion by a green alga.</title>
        <authorList>
            <person name="Arriola M.B."/>
            <person name="Velmurugan N."/>
            <person name="Zhang Y."/>
            <person name="Plunkett M.H."/>
            <person name="Hondzo H."/>
            <person name="Barney B.M."/>
        </authorList>
    </citation>
    <scope>NUCLEOTIDE SEQUENCE [LARGE SCALE GENOMIC DNA]</scope>
    <source>
        <strain evidence="3 4">SAG 241.80</strain>
    </source>
</reference>
<protein>
    <submittedName>
        <fullName evidence="3">ATP-binding cassette sub-family D member 4</fullName>
    </submittedName>
</protein>
<name>A0A2P6VH70_9CHLO</name>